<protein>
    <submittedName>
        <fullName evidence="2">Gliding motility lipoprotein GldH</fullName>
    </submittedName>
</protein>
<feature type="chain" id="PRO_5017459816" evidence="1">
    <location>
        <begin position="20"/>
        <end position="163"/>
    </location>
</feature>
<evidence type="ECO:0000313" key="3">
    <source>
        <dbReference type="Proteomes" id="UP000266067"/>
    </source>
</evidence>
<evidence type="ECO:0000256" key="1">
    <source>
        <dbReference type="SAM" id="SignalP"/>
    </source>
</evidence>
<keyword evidence="3" id="KW-1185">Reference proteome</keyword>
<dbReference type="OrthoDB" id="982482at2"/>
<accession>A0A3A1NAX3</accession>
<gene>
    <name evidence="2" type="primary">gldH</name>
    <name evidence="2" type="ORF">D2V08_06665</name>
</gene>
<dbReference type="AlphaFoldDB" id="A0A3A1NAX3"/>
<comment type="caution">
    <text evidence="2">The sequence shown here is derived from an EMBL/GenBank/DDBJ whole genome shotgun (WGS) entry which is preliminary data.</text>
</comment>
<evidence type="ECO:0000313" key="2">
    <source>
        <dbReference type="EMBL" id="RIV35039.1"/>
    </source>
</evidence>
<feature type="signal peptide" evidence="1">
    <location>
        <begin position="1"/>
        <end position="19"/>
    </location>
</feature>
<organism evidence="2 3">
    <name type="scientific">Flagellimonas lutimaris</name>
    <dbReference type="NCBI Taxonomy" id="475082"/>
    <lineage>
        <taxon>Bacteria</taxon>
        <taxon>Pseudomonadati</taxon>
        <taxon>Bacteroidota</taxon>
        <taxon>Flavobacteriia</taxon>
        <taxon>Flavobacteriales</taxon>
        <taxon>Flavobacteriaceae</taxon>
        <taxon>Flagellimonas</taxon>
    </lineage>
</organism>
<reference evidence="2 3" key="1">
    <citation type="submission" date="2018-08" db="EMBL/GenBank/DDBJ databases">
        <title>Proposal of Muricauda 72 sp.nov. and Muricauda NH166 sp.nov., isolated from seawater.</title>
        <authorList>
            <person name="Cheng H."/>
            <person name="Wu Y.-H."/>
            <person name="Guo L.-L."/>
            <person name="Xu X.-W."/>
        </authorList>
    </citation>
    <scope>NUCLEOTIDE SEQUENCE [LARGE SCALE GENOMIC DNA]</scope>
    <source>
        <strain evidence="2 3">KCTC 22173</strain>
    </source>
</reference>
<dbReference type="EMBL" id="QXFH01000070">
    <property type="protein sequence ID" value="RIV35039.1"/>
    <property type="molecule type" value="Genomic_DNA"/>
</dbReference>
<name>A0A3A1NAX3_9FLAO</name>
<keyword evidence="2" id="KW-0449">Lipoprotein</keyword>
<dbReference type="NCBIfam" id="TIGR03511">
    <property type="entry name" value="GldH_lipo"/>
    <property type="match status" value="1"/>
</dbReference>
<dbReference type="PROSITE" id="PS51257">
    <property type="entry name" value="PROKAR_LIPOPROTEIN"/>
    <property type="match status" value="1"/>
</dbReference>
<keyword evidence="1" id="KW-0732">Signal</keyword>
<dbReference type="RefSeq" id="WP_119607268.1">
    <property type="nucleotide sequence ID" value="NZ_QXFH01000070.1"/>
</dbReference>
<proteinExistence type="predicted"/>
<dbReference type="Pfam" id="PF14109">
    <property type="entry name" value="GldH_lipo"/>
    <property type="match status" value="1"/>
</dbReference>
<dbReference type="Proteomes" id="UP000266067">
    <property type="component" value="Unassembled WGS sequence"/>
</dbReference>
<dbReference type="InterPro" id="IPR020018">
    <property type="entry name" value="Motility-assoc_lipoprot_GldH"/>
</dbReference>
<sequence>MRNKFLFLFIAVLALSSCNELLVYSDYKPIKEGKWQMSQGVDFQFSELDSTETYNMFINIRNDDTFAFSNLFLITELEYPSGNTVKDTLEYRMAEPTGEWLGKGMGSVKENKLWYKENIDFPNSGVYKVNISHAMRKNGDVEGLHILEGVTDVGLEIEKAPKL</sequence>